<keyword evidence="1" id="KW-0813">Transport</keyword>
<evidence type="ECO:0000313" key="7">
    <source>
        <dbReference type="Proteomes" id="UP000619265"/>
    </source>
</evidence>
<feature type="compositionally biased region" description="Polar residues" evidence="4">
    <location>
        <begin position="399"/>
        <end position="412"/>
    </location>
</feature>
<reference evidence="6" key="1">
    <citation type="submission" date="2015-10" db="EMBL/GenBank/DDBJ databases">
        <authorList>
            <person name="Martinez-Garcia P.J."/>
            <person name="Crepeau M.W."/>
            <person name="Puiu D."/>
            <person name="Gonzalez-Ibeas D."/>
            <person name="Whalen J."/>
            <person name="Stevens K."/>
            <person name="Paul R."/>
            <person name="Butterfield T."/>
            <person name="Britton M."/>
            <person name="Reagan R."/>
            <person name="Chakraborty S."/>
            <person name="Walawage S.L."/>
            <person name="Vasquez-Gross H.A."/>
            <person name="Cardeno C."/>
            <person name="Famula R."/>
            <person name="Pratt K."/>
            <person name="Kuruganti S."/>
            <person name="Aradhya M.K."/>
            <person name="Leslie C.A."/>
            <person name="Dandekar A.M."/>
            <person name="Salzberg S.L."/>
            <person name="Wegrzyn J.L."/>
            <person name="Langley C.H."/>
            <person name="Neale D.B."/>
        </authorList>
    </citation>
    <scope>NUCLEOTIDE SEQUENCE</scope>
    <source>
        <tissue evidence="6">Leaves</tissue>
    </source>
</reference>
<dbReference type="PANTHER" id="PTHR31917:SF153">
    <property type="entry name" value="DUF724 DOMAIN-CONTAINING PROTEIN 3-RELATED"/>
    <property type="match status" value="1"/>
</dbReference>
<feature type="domain" description="Agenet" evidence="5">
    <location>
        <begin position="12"/>
        <end position="86"/>
    </location>
</feature>
<reference evidence="6" key="2">
    <citation type="submission" date="2020-03" db="EMBL/GenBank/DDBJ databases">
        <title>Walnut 2.0.</title>
        <authorList>
            <person name="Marrano A."/>
            <person name="Britton M."/>
            <person name="Zimin A.V."/>
            <person name="Zaini P.A."/>
            <person name="Workman R."/>
            <person name="Puiu D."/>
            <person name="Bianco L."/>
            <person name="Allen B.J."/>
            <person name="Troggio M."/>
            <person name="Leslie C.A."/>
            <person name="Timp W."/>
            <person name="Dendekar A."/>
            <person name="Salzberg S.L."/>
            <person name="Neale D.B."/>
        </authorList>
    </citation>
    <scope>NUCLEOTIDE SEQUENCE</scope>
    <source>
        <tissue evidence="6">Leaves</tissue>
    </source>
</reference>
<protein>
    <recommendedName>
        <fullName evidence="5">Agenet domain-containing protein</fullName>
    </recommendedName>
</protein>
<evidence type="ECO:0000256" key="1">
    <source>
        <dbReference type="ARBA" id="ARBA00022448"/>
    </source>
</evidence>
<dbReference type="CDD" id="cd20406">
    <property type="entry name" value="Tudor_Agenet_AtDUF_rpt2_4"/>
    <property type="match status" value="2"/>
</dbReference>
<dbReference type="InterPro" id="IPR007930">
    <property type="entry name" value="DUF724"/>
</dbReference>
<feature type="domain" description="Agenet" evidence="5">
    <location>
        <begin position="160"/>
        <end position="225"/>
    </location>
</feature>
<dbReference type="Pfam" id="PF05266">
    <property type="entry name" value="DUF724"/>
    <property type="match status" value="1"/>
</dbReference>
<dbReference type="Proteomes" id="UP000619265">
    <property type="component" value="Unassembled WGS sequence"/>
</dbReference>
<feature type="compositionally biased region" description="Polar residues" evidence="4">
    <location>
        <begin position="317"/>
        <end position="341"/>
    </location>
</feature>
<evidence type="ECO:0000256" key="2">
    <source>
        <dbReference type="ARBA" id="ARBA00022604"/>
    </source>
</evidence>
<proteinExistence type="predicted"/>
<evidence type="ECO:0000259" key="5">
    <source>
        <dbReference type="SMART" id="SM00743"/>
    </source>
</evidence>
<evidence type="ECO:0000256" key="4">
    <source>
        <dbReference type="SAM" id="MobiDB-lite"/>
    </source>
</evidence>
<keyword evidence="2" id="KW-0341">Growth regulation</keyword>
<keyword evidence="3" id="KW-0175">Coiled coil</keyword>
<evidence type="ECO:0000313" key="6">
    <source>
        <dbReference type="EMBL" id="KAF5462381.1"/>
    </source>
</evidence>
<feature type="region of interest" description="Disordered" evidence="4">
    <location>
        <begin position="294"/>
        <end position="379"/>
    </location>
</feature>
<dbReference type="InterPro" id="IPR014002">
    <property type="entry name" value="Agenet_dom_plant"/>
</dbReference>
<name>A0A833U9F7_JUGRE</name>
<feature type="region of interest" description="Disordered" evidence="4">
    <location>
        <begin position="393"/>
        <end position="423"/>
    </location>
</feature>
<feature type="compositionally biased region" description="Polar residues" evidence="4">
    <location>
        <begin position="444"/>
        <end position="459"/>
    </location>
</feature>
<feature type="coiled-coil region" evidence="3">
    <location>
        <begin position="837"/>
        <end position="864"/>
    </location>
</feature>
<gene>
    <name evidence="6" type="ORF">F2P56_018395</name>
</gene>
<dbReference type="Pfam" id="PF05641">
    <property type="entry name" value="Agenet"/>
    <property type="match status" value="2"/>
</dbReference>
<sequence length="876" mass="97691">MGSFESSSETNHPYSLGAEVEVARDEPGLKGSWYLATIIDLPSVPLPKMLQRARVEYQTLLTEDRSEPLKEYVDMAYIRPSPPQQEVAAQNFEHGDVVGAYFRDGWWTGVVVRVLGDSSYGVFFENPPGIFEFDRKDLRVHLEWLGEKWVRTEKQQRTGSVFSSGMAVEVNIKKENLSDAWFPAIVIKENGDDTFLVKYESSDESSLGRVAVDFLHIRASLPPPPQANIKYDVLEKVDAFCDFAWRPGLIAKRINDTRYLVYFNRTNEDKIINLSNIRPRVEWKDGKWVSRYQEQTRHDQIASNPEGTVEVEGSGVTRDSMSERTPLSANSVKKSMEQSSLGDGKGLSYALTGSMKKMKLPTSDGNSTESHPPKKLRRRNTLEALLSATACDLRKRQSKTSTKVLSGLATPNSEDKQSRPTEADANQHFAEIESLGGAAKVWTGQQKHGQLDSQETNTMRSKEGRSTKSQVKSPLSIAADAGKEDNADGGTAKEIVHEDVSKEAEMPVILCFEATGMGGLDQKKNKNCPTQDSVKICPHISGGNSIKRKRGRPRKVVVTISKGKEQNGAGGAADGTVVEVLPTQGVASYMLTVGKSTDSHDISTANNVGMTSLAASGNMDDDDDQPLSTWIDEMLHCPTIIKESKLSPVRTVNACNEVREQKVDIAQQVPVADATSDCVLDETRSLPFVKNSPIWKTIEGMEIFRLMPQDPHFRPLSKCKEEYREGLAVANMVTFTSLVEKISKLRLDDPSSIFYGYLESLHELEKHGFDVTVLQGRMNELLSIKDREGQILNKSKDAEFKILHYHQEKTVLAEEMANITTQITKLQVEHTLIESKMKSKELEISRLQKRVDTINEDIQSAQLDFEKTVAAPWKLE</sequence>
<dbReference type="InterPro" id="IPR008395">
    <property type="entry name" value="Agenet-like_dom"/>
</dbReference>
<organism evidence="6 7">
    <name type="scientific">Juglans regia</name>
    <name type="common">English walnut</name>
    <dbReference type="NCBI Taxonomy" id="51240"/>
    <lineage>
        <taxon>Eukaryota</taxon>
        <taxon>Viridiplantae</taxon>
        <taxon>Streptophyta</taxon>
        <taxon>Embryophyta</taxon>
        <taxon>Tracheophyta</taxon>
        <taxon>Spermatophyta</taxon>
        <taxon>Magnoliopsida</taxon>
        <taxon>eudicotyledons</taxon>
        <taxon>Gunneridae</taxon>
        <taxon>Pentapetalae</taxon>
        <taxon>rosids</taxon>
        <taxon>fabids</taxon>
        <taxon>Fagales</taxon>
        <taxon>Juglandaceae</taxon>
        <taxon>Juglans</taxon>
    </lineage>
</organism>
<accession>A0A833U9F7</accession>
<dbReference type="AlphaFoldDB" id="A0A833U9F7"/>
<comment type="caution">
    <text evidence="6">The sequence shown here is derived from an EMBL/GenBank/DDBJ whole genome shotgun (WGS) entry which is preliminary data.</text>
</comment>
<dbReference type="CDD" id="cd20405">
    <property type="entry name" value="Tudor_Agenet_AtDUF_rpt1_3"/>
    <property type="match status" value="2"/>
</dbReference>
<dbReference type="SMART" id="SM00743">
    <property type="entry name" value="Agenet"/>
    <property type="match status" value="4"/>
</dbReference>
<evidence type="ECO:0000256" key="3">
    <source>
        <dbReference type="SAM" id="Coils"/>
    </source>
</evidence>
<feature type="domain" description="Agenet" evidence="5">
    <location>
        <begin position="90"/>
        <end position="146"/>
    </location>
</feature>
<feature type="domain" description="Agenet" evidence="5">
    <location>
        <begin position="229"/>
        <end position="285"/>
    </location>
</feature>
<feature type="region of interest" description="Disordered" evidence="4">
    <location>
        <begin position="444"/>
        <end position="474"/>
    </location>
</feature>
<dbReference type="Gramene" id="Jr08_11130_p1">
    <property type="protein sequence ID" value="cds.Jr08_11130_p1"/>
    <property type="gene ID" value="Jr08_11130"/>
</dbReference>
<dbReference type="PANTHER" id="PTHR31917">
    <property type="entry name" value="AGENET DOMAIN-CONTAINING PROTEIN-RELATED"/>
    <property type="match status" value="1"/>
</dbReference>
<dbReference type="EMBL" id="LIHL02000008">
    <property type="protein sequence ID" value="KAF5462381.1"/>
    <property type="molecule type" value="Genomic_DNA"/>
</dbReference>
<feature type="compositionally biased region" description="Basic and acidic residues" evidence="4">
    <location>
        <begin position="413"/>
        <end position="422"/>
    </location>
</feature>